<evidence type="ECO:0000259" key="13">
    <source>
        <dbReference type="Pfam" id="PF25333"/>
    </source>
</evidence>
<keyword evidence="9 10" id="KW-0472">Membrane</keyword>
<reference evidence="14" key="1">
    <citation type="submission" date="2019-11" db="EMBL/GenBank/DDBJ databases">
        <authorList>
            <person name="Liu Y."/>
            <person name="Hou J."/>
            <person name="Li T.-Q."/>
            <person name="Guan C.-H."/>
            <person name="Wu X."/>
            <person name="Wu H.-Z."/>
            <person name="Ling F."/>
            <person name="Zhang R."/>
            <person name="Shi X.-G."/>
            <person name="Ren J.-P."/>
            <person name="Chen E.-F."/>
            <person name="Sun J.-M."/>
        </authorList>
    </citation>
    <scope>NUCLEOTIDE SEQUENCE</scope>
    <source>
        <strain evidence="14">Adult_tree_wgs_1</strain>
        <tissue evidence="14">Leaves</tissue>
    </source>
</reference>
<sequence>MIRIILNLFHFGSLVHRVTLSIHQSRQNDVYDLEYLNECSSSKNCTPLGKDDNDELPSQMTLNAIQCSEEEHKVQYVIKFGSGYQYLSFDPTTTLVGEGSWDEKKNQLCIVACRFLNSTNSLENAQIWTNKTTNESGYFNRITFRSRDNSMAVVSSLRYEYMVTEKVRKLCPFNKPVIKKGNRYPKWNSNDLAFHMLVGDSTGNHYWSYAMPIFFDDQNYVVNPFSTPTAMNDTTEVEGKSTHHGPLNITYAISPYQTSLATSVIFNITLDISAEGLYDEDTGRVCMVGCRKLSTGESMDCELLLKFQFPLVNAIEEGKIRGSIESMREEIDPLHFKHLEMTGWVYYREEGKRSVQRLDWEIMMVLISNTLACVFVGLQIFCVKRNPQVLPFASLFMLVILTLGHMVTLVLNFEALFLGNRKRNNILLGSQGWLEVNEVVARAVTMVAFLLQLRLLQLVFSARLGDENQKGMWAAENKAMLISSTIYILGLLFSLFLSTRNLISYGGLVLDGFLLPQILLNIFHISKENALSHPFYIGTTCVRLLSHVYDLYRAHNFARVQLDGAYLFANPYVDFYSLTWDVVISYGGVLFVVFIYLQQRFGGRCILGRRFMEDEVYKKVPVTSSEQ</sequence>
<evidence type="ECO:0000256" key="7">
    <source>
        <dbReference type="ARBA" id="ARBA00022786"/>
    </source>
</evidence>
<feature type="domain" description="DUF2921" evidence="13">
    <location>
        <begin position="167"/>
        <end position="339"/>
    </location>
</feature>
<keyword evidence="6 10" id="KW-0812">Transmembrane</keyword>
<evidence type="ECO:0000256" key="1">
    <source>
        <dbReference type="ARBA" id="ARBA00000900"/>
    </source>
</evidence>
<feature type="transmembrane region" description="Helical" evidence="10">
    <location>
        <begin position="575"/>
        <end position="597"/>
    </location>
</feature>
<accession>A0A834H2F7</accession>
<dbReference type="Proteomes" id="UP000626092">
    <property type="component" value="Unassembled WGS sequence"/>
</dbReference>
<organism evidence="14 15">
    <name type="scientific">Rhododendron simsii</name>
    <name type="common">Sims's rhododendron</name>
    <dbReference type="NCBI Taxonomy" id="118357"/>
    <lineage>
        <taxon>Eukaryota</taxon>
        <taxon>Viridiplantae</taxon>
        <taxon>Streptophyta</taxon>
        <taxon>Embryophyta</taxon>
        <taxon>Tracheophyta</taxon>
        <taxon>Spermatophyta</taxon>
        <taxon>Magnoliopsida</taxon>
        <taxon>eudicotyledons</taxon>
        <taxon>Gunneridae</taxon>
        <taxon>Pentapetalae</taxon>
        <taxon>asterids</taxon>
        <taxon>Ericales</taxon>
        <taxon>Ericaceae</taxon>
        <taxon>Ericoideae</taxon>
        <taxon>Rhodoreae</taxon>
        <taxon>Rhododendron</taxon>
    </lineage>
</organism>
<evidence type="ECO:0000256" key="9">
    <source>
        <dbReference type="ARBA" id="ARBA00023136"/>
    </source>
</evidence>
<keyword evidence="5" id="KW-0808">Transferase</keyword>
<evidence type="ECO:0000259" key="12">
    <source>
        <dbReference type="Pfam" id="PF11145"/>
    </source>
</evidence>
<feature type="domain" description="DUF2921" evidence="13">
    <location>
        <begin position="30"/>
        <end position="122"/>
    </location>
</feature>
<keyword evidence="7" id="KW-0833">Ubl conjugation pathway</keyword>
<evidence type="ECO:0000256" key="5">
    <source>
        <dbReference type="ARBA" id="ARBA00022679"/>
    </source>
</evidence>
<dbReference type="Pfam" id="PF25333">
    <property type="entry name" value="DUF2921_N"/>
    <property type="match status" value="2"/>
</dbReference>
<feature type="transmembrane region" description="Helical" evidence="10">
    <location>
        <begin position="503"/>
        <end position="523"/>
    </location>
</feature>
<evidence type="ECO:0000256" key="6">
    <source>
        <dbReference type="ARBA" id="ARBA00022692"/>
    </source>
</evidence>
<proteinExistence type="predicted"/>
<feature type="transmembrane region" description="Helical" evidence="10">
    <location>
        <begin position="479"/>
        <end position="497"/>
    </location>
</feature>
<evidence type="ECO:0000313" key="14">
    <source>
        <dbReference type="EMBL" id="KAF7145067.1"/>
    </source>
</evidence>
<name>A0A834H2F7_RHOSS</name>
<evidence type="ECO:0000313" key="15">
    <source>
        <dbReference type="Proteomes" id="UP000626092"/>
    </source>
</evidence>
<evidence type="ECO:0000256" key="10">
    <source>
        <dbReference type="SAM" id="Phobius"/>
    </source>
</evidence>
<dbReference type="PANTHER" id="PTHR33389">
    <property type="entry name" value="FAMILY PROTEIN, PUTATIVE (DUF2921)-RELATED"/>
    <property type="match status" value="1"/>
</dbReference>
<feature type="signal peptide" evidence="11">
    <location>
        <begin position="1"/>
        <end position="20"/>
    </location>
</feature>
<dbReference type="EMBL" id="WJXA01000004">
    <property type="protein sequence ID" value="KAF7145067.1"/>
    <property type="molecule type" value="Genomic_DNA"/>
</dbReference>
<dbReference type="AlphaFoldDB" id="A0A834H2F7"/>
<evidence type="ECO:0000256" key="4">
    <source>
        <dbReference type="ARBA" id="ARBA00012483"/>
    </source>
</evidence>
<dbReference type="InterPro" id="IPR021319">
    <property type="entry name" value="DUF2921"/>
</dbReference>
<keyword evidence="15" id="KW-1185">Reference proteome</keyword>
<feature type="transmembrane region" description="Helical" evidence="10">
    <location>
        <begin position="395"/>
        <end position="419"/>
    </location>
</feature>
<feature type="transmembrane region" description="Helical" evidence="10">
    <location>
        <begin position="362"/>
        <end position="383"/>
    </location>
</feature>
<evidence type="ECO:0000256" key="8">
    <source>
        <dbReference type="ARBA" id="ARBA00022989"/>
    </source>
</evidence>
<feature type="domain" description="SWEET-like" evidence="12">
    <location>
        <begin position="352"/>
        <end position="611"/>
    </location>
</feature>
<keyword evidence="11" id="KW-0732">Signal</keyword>
<dbReference type="Pfam" id="PF11145">
    <property type="entry name" value="DUF2921"/>
    <property type="match status" value="1"/>
</dbReference>
<comment type="pathway">
    <text evidence="3">Protein modification; protein ubiquitination.</text>
</comment>
<comment type="caution">
    <text evidence="14">The sequence shown here is derived from an EMBL/GenBank/DDBJ whole genome shotgun (WGS) entry which is preliminary data.</text>
</comment>
<dbReference type="OrthoDB" id="607498at2759"/>
<dbReference type="PANTHER" id="PTHR33389:SF18">
    <property type="entry name" value="OS01G0677900 PROTEIN"/>
    <property type="match status" value="1"/>
</dbReference>
<feature type="chain" id="PRO_5032749172" description="RING-type E3 ubiquitin transferase" evidence="11">
    <location>
        <begin position="21"/>
        <end position="627"/>
    </location>
</feature>
<protein>
    <recommendedName>
        <fullName evidence="4">RING-type E3 ubiquitin transferase</fullName>
        <ecNumber evidence="4">2.3.2.27</ecNumber>
    </recommendedName>
</protein>
<keyword evidence="8 10" id="KW-1133">Transmembrane helix</keyword>
<dbReference type="EC" id="2.3.2.27" evidence="4"/>
<evidence type="ECO:0000256" key="2">
    <source>
        <dbReference type="ARBA" id="ARBA00004127"/>
    </source>
</evidence>
<dbReference type="GO" id="GO:0012505">
    <property type="term" value="C:endomembrane system"/>
    <property type="evidence" value="ECO:0007669"/>
    <property type="project" value="UniProtKB-SubCell"/>
</dbReference>
<dbReference type="InterPro" id="IPR057425">
    <property type="entry name" value="DUF2921_N"/>
</dbReference>
<evidence type="ECO:0000256" key="3">
    <source>
        <dbReference type="ARBA" id="ARBA00004906"/>
    </source>
</evidence>
<evidence type="ECO:0000256" key="11">
    <source>
        <dbReference type="SAM" id="SignalP"/>
    </source>
</evidence>
<comment type="catalytic activity">
    <reaction evidence="1">
        <text>S-ubiquitinyl-[E2 ubiquitin-conjugating enzyme]-L-cysteine + [acceptor protein]-L-lysine = [E2 ubiquitin-conjugating enzyme]-L-cysteine + N(6)-ubiquitinyl-[acceptor protein]-L-lysine.</text>
        <dbReference type="EC" id="2.3.2.27"/>
    </reaction>
</comment>
<dbReference type="GO" id="GO:0061630">
    <property type="term" value="F:ubiquitin protein ligase activity"/>
    <property type="evidence" value="ECO:0007669"/>
    <property type="project" value="UniProtKB-EC"/>
</dbReference>
<gene>
    <name evidence="14" type="ORF">RHSIM_Rhsim04G0021100</name>
</gene>
<comment type="subcellular location">
    <subcellularLocation>
        <location evidence="2">Endomembrane system</location>
        <topology evidence="2">Multi-pass membrane protein</topology>
    </subcellularLocation>
</comment>